<sequence length="225" mass="23366">MDISPGTTAPPSTPAGMPVAAGQSDGQAVIASDFKTFLNMLTTQLQNQDPLDPVDADDFAMQLATFSGVEQQVLTNDLLTAMSGQLALTSMADMAGWVGEEVRVAAPAWFDGAPITVAPNPALAADRVELVVTDAEGTEVQRMEIPVSAEPVEWAGVDETGQPFPPGQYSFATVSYSEGEVLLSEMAEAYIEVTEVRAEGGDILLLFEGGAAAPASSVTGLRAAT</sequence>
<dbReference type="Gene3D" id="2.30.30.910">
    <property type="match status" value="1"/>
</dbReference>
<accession>A0A6B2K6L2</accession>
<keyword evidence="8" id="KW-0969">Cilium</keyword>
<dbReference type="NCBIfam" id="NF009453">
    <property type="entry name" value="PRK12813.1"/>
    <property type="match status" value="1"/>
</dbReference>
<evidence type="ECO:0000256" key="1">
    <source>
        <dbReference type="ARBA" id="ARBA00010577"/>
    </source>
</evidence>
<comment type="function">
    <text evidence="4 5">Required for flagellar hook formation. May act as a scaffolding protein.</text>
</comment>
<name>A0A6B2K6L2_9RHOB</name>
<gene>
    <name evidence="8" type="primary">flgD</name>
    <name evidence="8" type="ORF">GZA08_16370</name>
</gene>
<dbReference type="InterPro" id="IPR005648">
    <property type="entry name" value="FlgD"/>
</dbReference>
<protein>
    <recommendedName>
        <fullName evidence="2 5">Basal-body rod modification protein FlgD</fullName>
    </recommendedName>
</protein>
<evidence type="ECO:0000313" key="9">
    <source>
        <dbReference type="Proteomes" id="UP000474757"/>
    </source>
</evidence>
<keyword evidence="9" id="KW-1185">Reference proteome</keyword>
<dbReference type="AlphaFoldDB" id="A0A6B2K6L2"/>
<keyword evidence="8" id="KW-0282">Flagellum</keyword>
<evidence type="ECO:0000256" key="5">
    <source>
        <dbReference type="RuleBase" id="RU362076"/>
    </source>
</evidence>
<dbReference type="InterPro" id="IPR025965">
    <property type="entry name" value="FlgD/Vpr_Ig-like"/>
</dbReference>
<feature type="domain" description="FlgD/Vpr Ig-like" evidence="7">
    <location>
        <begin position="110"/>
        <end position="175"/>
    </location>
</feature>
<reference evidence="8 9" key="1">
    <citation type="submission" date="2020-02" db="EMBL/GenBank/DDBJ databases">
        <title>Pseudoroseicyclus tamarix, sp. nov., isolated from offshore sediment of a Tamarix chinensis forest.</title>
        <authorList>
            <person name="Gai Y."/>
        </authorList>
    </citation>
    <scope>NUCLEOTIDE SEQUENCE [LARGE SCALE GENOMIC DNA]</scope>
    <source>
        <strain evidence="8 9">CLL3-39</strain>
    </source>
</reference>
<dbReference type="RefSeq" id="WP_163895620.1">
    <property type="nucleotide sequence ID" value="NZ_JAAFYS010000004.1"/>
</dbReference>
<evidence type="ECO:0000256" key="2">
    <source>
        <dbReference type="ARBA" id="ARBA00016013"/>
    </source>
</evidence>
<evidence type="ECO:0000256" key="3">
    <source>
        <dbReference type="ARBA" id="ARBA00022795"/>
    </source>
</evidence>
<organism evidence="8 9">
    <name type="scientific">Pseudoroseicyclus tamaricis</name>
    <dbReference type="NCBI Taxonomy" id="2705421"/>
    <lineage>
        <taxon>Bacteria</taxon>
        <taxon>Pseudomonadati</taxon>
        <taxon>Pseudomonadota</taxon>
        <taxon>Alphaproteobacteria</taxon>
        <taxon>Rhodobacterales</taxon>
        <taxon>Paracoccaceae</taxon>
        <taxon>Pseudoroseicyclus</taxon>
    </lineage>
</organism>
<keyword evidence="8" id="KW-0966">Cell projection</keyword>
<proteinExistence type="inferred from homology"/>
<keyword evidence="3 5" id="KW-1005">Bacterial flagellum biogenesis</keyword>
<evidence type="ECO:0000256" key="4">
    <source>
        <dbReference type="ARBA" id="ARBA00024746"/>
    </source>
</evidence>
<feature type="region of interest" description="Disordered" evidence="6">
    <location>
        <begin position="1"/>
        <end position="21"/>
    </location>
</feature>
<comment type="caution">
    <text evidence="8">The sequence shown here is derived from an EMBL/GenBank/DDBJ whole genome shotgun (WGS) entry which is preliminary data.</text>
</comment>
<dbReference type="Pfam" id="PF13860">
    <property type="entry name" value="FlgD_ig"/>
    <property type="match status" value="1"/>
</dbReference>
<evidence type="ECO:0000313" key="8">
    <source>
        <dbReference type="EMBL" id="NDV02546.1"/>
    </source>
</evidence>
<dbReference type="GO" id="GO:0044781">
    <property type="term" value="P:bacterial-type flagellum organization"/>
    <property type="evidence" value="ECO:0007669"/>
    <property type="project" value="UniProtKB-UniRule"/>
</dbReference>
<feature type="compositionally biased region" description="Low complexity" evidence="6">
    <location>
        <begin position="1"/>
        <end position="16"/>
    </location>
</feature>
<comment type="similarity">
    <text evidence="1 5">Belongs to the FlgD family.</text>
</comment>
<dbReference type="EMBL" id="JAAGAB010000004">
    <property type="protein sequence ID" value="NDV02546.1"/>
    <property type="molecule type" value="Genomic_DNA"/>
</dbReference>
<evidence type="ECO:0000259" key="7">
    <source>
        <dbReference type="Pfam" id="PF13860"/>
    </source>
</evidence>
<evidence type="ECO:0000256" key="6">
    <source>
        <dbReference type="SAM" id="MobiDB-lite"/>
    </source>
</evidence>
<dbReference type="Pfam" id="PF03963">
    <property type="entry name" value="FlgD"/>
    <property type="match status" value="1"/>
</dbReference>
<dbReference type="Proteomes" id="UP000474757">
    <property type="component" value="Unassembled WGS sequence"/>
</dbReference>
<dbReference type="Gene3D" id="2.60.40.4070">
    <property type="match status" value="1"/>
</dbReference>